<feature type="transmembrane region" description="Helical" evidence="1">
    <location>
        <begin position="307"/>
        <end position="326"/>
    </location>
</feature>
<keyword evidence="1" id="KW-0812">Transmembrane</keyword>
<gene>
    <name evidence="2" type="ORF">ATK74_0418</name>
</gene>
<organism evidence="2 3">
    <name type="scientific">Propionicimonas paludicola</name>
    <dbReference type="NCBI Taxonomy" id="185243"/>
    <lineage>
        <taxon>Bacteria</taxon>
        <taxon>Bacillati</taxon>
        <taxon>Actinomycetota</taxon>
        <taxon>Actinomycetes</taxon>
        <taxon>Propionibacteriales</taxon>
        <taxon>Nocardioidaceae</taxon>
        <taxon>Propionicimonas</taxon>
    </lineage>
</organism>
<feature type="transmembrane region" description="Helical" evidence="1">
    <location>
        <begin position="178"/>
        <end position="197"/>
    </location>
</feature>
<dbReference type="InterPro" id="IPR012507">
    <property type="entry name" value="YibE_F"/>
</dbReference>
<keyword evidence="1" id="KW-0472">Membrane</keyword>
<dbReference type="Proteomes" id="UP000226079">
    <property type="component" value="Unassembled WGS sequence"/>
</dbReference>
<dbReference type="RefSeq" id="WP_098459489.1">
    <property type="nucleotide sequence ID" value="NZ_PDJC01000001.1"/>
</dbReference>
<dbReference type="OrthoDB" id="5846312at2"/>
<keyword evidence="3" id="KW-1185">Reference proteome</keyword>
<dbReference type="AlphaFoldDB" id="A0A2A9CN69"/>
<dbReference type="EMBL" id="PDJC01000001">
    <property type="protein sequence ID" value="PFG15897.1"/>
    <property type="molecule type" value="Genomic_DNA"/>
</dbReference>
<protein>
    <submittedName>
        <fullName evidence="2">YibE/F-like protein</fullName>
    </submittedName>
</protein>
<evidence type="ECO:0000313" key="3">
    <source>
        <dbReference type="Proteomes" id="UP000226079"/>
    </source>
</evidence>
<feature type="transmembrane region" description="Helical" evidence="1">
    <location>
        <begin position="204"/>
        <end position="225"/>
    </location>
</feature>
<feature type="transmembrane region" description="Helical" evidence="1">
    <location>
        <begin position="23"/>
        <end position="44"/>
    </location>
</feature>
<dbReference type="PANTHER" id="PTHR41771:SF1">
    <property type="entry name" value="MEMBRANE PROTEIN"/>
    <property type="match status" value="1"/>
</dbReference>
<reference evidence="2 3" key="1">
    <citation type="submission" date="2017-10" db="EMBL/GenBank/DDBJ databases">
        <title>Sequencing the genomes of 1000 actinobacteria strains.</title>
        <authorList>
            <person name="Klenk H.-P."/>
        </authorList>
    </citation>
    <scope>NUCLEOTIDE SEQUENCE [LARGE SCALE GENOMIC DNA]</scope>
    <source>
        <strain evidence="2 3">DSM 15597</strain>
    </source>
</reference>
<keyword evidence="1" id="KW-1133">Transmembrane helix</keyword>
<dbReference type="PANTHER" id="PTHR41771">
    <property type="entry name" value="MEMBRANE PROTEIN-RELATED"/>
    <property type="match status" value="1"/>
</dbReference>
<feature type="transmembrane region" description="Helical" evidence="1">
    <location>
        <begin position="152"/>
        <end position="172"/>
    </location>
</feature>
<accession>A0A2A9CN69</accession>
<comment type="caution">
    <text evidence="2">The sequence shown here is derived from an EMBL/GenBank/DDBJ whole genome shotgun (WGS) entry which is preliminary data.</text>
</comment>
<feature type="transmembrane region" description="Helical" evidence="1">
    <location>
        <begin position="127"/>
        <end position="145"/>
    </location>
</feature>
<proteinExistence type="predicted"/>
<sequence length="386" mass="40249">MEPELVTTHDHGGPVRASRHTQLILGIVMAILVAATAVGAVLLWPHDVPAKQPWLDPGATLVTGSVVEVVPNDGQTGHLVVQLDDGSRVEVPGDPSAPLSEVHLGQRVQAMTLPGQPGAYFIDYERTAPMLALLAVFVAVVIAVARWKGVAALVGLAAALTIVWTFTLPALSIARNPLGVALVTASLVMFVVVYLAHGISVKTTTALIGTFLGIAVVAGLAWWAIPATSLTPLQDEVMGQLPSQFPGIDARGILLCGMVLAGVGVLNDVTITQASAVWELREAAPTASRRTIFGSAMRIGRDHIASTVYTIAFAYVGTALALLLLSSRLNFTILQLLTFNTVAQEVIATLVASIALVAAIPLTTALAAWLAAPMPPEPAPARAIID</sequence>
<dbReference type="Pfam" id="PF07907">
    <property type="entry name" value="YibE_F"/>
    <property type="match status" value="1"/>
</dbReference>
<evidence type="ECO:0000313" key="2">
    <source>
        <dbReference type="EMBL" id="PFG15897.1"/>
    </source>
</evidence>
<feature type="transmembrane region" description="Helical" evidence="1">
    <location>
        <begin position="346"/>
        <end position="372"/>
    </location>
</feature>
<evidence type="ECO:0000256" key="1">
    <source>
        <dbReference type="SAM" id="Phobius"/>
    </source>
</evidence>
<name>A0A2A9CN69_9ACTN</name>